<sequence>MAKFTAVLMMALALGAGAAAPAQAQSFGIFFGDEASDFYPERITCLNDYQIRQEVADLGYTNIYLNVPNEKHVQVRATKGDWVYLLDFNYCSAQIERRARLRPAG</sequence>
<evidence type="ECO:0000313" key="3">
    <source>
        <dbReference type="Proteomes" id="UP000678281"/>
    </source>
</evidence>
<dbReference type="EMBL" id="JAGXTP010000001">
    <property type="protein sequence ID" value="MBS3848226.1"/>
    <property type="molecule type" value="Genomic_DNA"/>
</dbReference>
<feature type="chain" id="PRO_5037829448" description="Beta/gamma crystallin 'Greek key' domain-containing protein" evidence="1">
    <location>
        <begin position="25"/>
        <end position="105"/>
    </location>
</feature>
<name>A0A942I529_9HYPH</name>
<evidence type="ECO:0000256" key="1">
    <source>
        <dbReference type="SAM" id="SignalP"/>
    </source>
</evidence>
<protein>
    <recommendedName>
        <fullName evidence="4">Beta/gamma crystallin 'Greek key' domain-containing protein</fullName>
    </recommendedName>
</protein>
<reference evidence="2" key="1">
    <citation type="submission" date="2021-04" db="EMBL/GenBank/DDBJ databases">
        <title>Devosia litorisediminis sp. nov., isolated from a sand dune.</title>
        <authorList>
            <person name="Park S."/>
            <person name="Yoon J.-H."/>
        </authorList>
    </citation>
    <scope>NUCLEOTIDE SEQUENCE</scope>
    <source>
        <strain evidence="2">BSSL-BM10</strain>
    </source>
</reference>
<evidence type="ECO:0008006" key="4">
    <source>
        <dbReference type="Google" id="ProtNLM"/>
    </source>
</evidence>
<dbReference type="RefSeq" id="WP_212657788.1">
    <property type="nucleotide sequence ID" value="NZ_JAGXTP010000001.1"/>
</dbReference>
<gene>
    <name evidence="2" type="ORF">KD146_05890</name>
</gene>
<organism evidence="2 3">
    <name type="scientific">Devosia litorisediminis</name>
    <dbReference type="NCBI Taxonomy" id="2829817"/>
    <lineage>
        <taxon>Bacteria</taxon>
        <taxon>Pseudomonadati</taxon>
        <taxon>Pseudomonadota</taxon>
        <taxon>Alphaproteobacteria</taxon>
        <taxon>Hyphomicrobiales</taxon>
        <taxon>Devosiaceae</taxon>
        <taxon>Devosia</taxon>
    </lineage>
</organism>
<proteinExistence type="predicted"/>
<comment type="caution">
    <text evidence="2">The sequence shown here is derived from an EMBL/GenBank/DDBJ whole genome shotgun (WGS) entry which is preliminary data.</text>
</comment>
<keyword evidence="1" id="KW-0732">Signal</keyword>
<evidence type="ECO:0000313" key="2">
    <source>
        <dbReference type="EMBL" id="MBS3848226.1"/>
    </source>
</evidence>
<dbReference type="Proteomes" id="UP000678281">
    <property type="component" value="Unassembled WGS sequence"/>
</dbReference>
<accession>A0A942I529</accession>
<feature type="signal peptide" evidence="1">
    <location>
        <begin position="1"/>
        <end position="24"/>
    </location>
</feature>
<keyword evidence="3" id="KW-1185">Reference proteome</keyword>
<dbReference type="AlphaFoldDB" id="A0A942I529"/>